<accession>A0A0F9CDI9</accession>
<gene>
    <name evidence="1" type="ORF">LCGC14_2679260</name>
</gene>
<comment type="caution">
    <text evidence="1">The sequence shown here is derived from an EMBL/GenBank/DDBJ whole genome shotgun (WGS) entry which is preliminary data.</text>
</comment>
<sequence length="104" mass="11531">DHVTLFHELSSADVLEVHVIPSGEVIALSPVPLEATIANRPNSEDQTISFQALFEAVKSLAHVRDFVGTLISDKHLKWQTYVDLTDAMKIPDINQLLAKTKVEL</sequence>
<proteinExistence type="predicted"/>
<dbReference type="EMBL" id="LAZR01047193">
    <property type="protein sequence ID" value="KKK94791.1"/>
    <property type="molecule type" value="Genomic_DNA"/>
</dbReference>
<evidence type="ECO:0000313" key="1">
    <source>
        <dbReference type="EMBL" id="KKK94791.1"/>
    </source>
</evidence>
<name>A0A0F9CDI9_9ZZZZ</name>
<organism evidence="1">
    <name type="scientific">marine sediment metagenome</name>
    <dbReference type="NCBI Taxonomy" id="412755"/>
    <lineage>
        <taxon>unclassified sequences</taxon>
        <taxon>metagenomes</taxon>
        <taxon>ecological metagenomes</taxon>
    </lineage>
</organism>
<feature type="non-terminal residue" evidence="1">
    <location>
        <position position="1"/>
    </location>
</feature>
<protein>
    <submittedName>
        <fullName evidence="1">Uncharacterized protein</fullName>
    </submittedName>
</protein>
<reference evidence="1" key="1">
    <citation type="journal article" date="2015" name="Nature">
        <title>Complex archaea that bridge the gap between prokaryotes and eukaryotes.</title>
        <authorList>
            <person name="Spang A."/>
            <person name="Saw J.H."/>
            <person name="Jorgensen S.L."/>
            <person name="Zaremba-Niedzwiedzka K."/>
            <person name="Martijn J."/>
            <person name="Lind A.E."/>
            <person name="van Eijk R."/>
            <person name="Schleper C."/>
            <person name="Guy L."/>
            <person name="Ettema T.J."/>
        </authorList>
    </citation>
    <scope>NUCLEOTIDE SEQUENCE</scope>
</reference>
<dbReference type="AlphaFoldDB" id="A0A0F9CDI9"/>